<feature type="compositionally biased region" description="Basic residues" evidence="7">
    <location>
        <begin position="212"/>
        <end position="221"/>
    </location>
</feature>
<evidence type="ECO:0000256" key="2">
    <source>
        <dbReference type="ARBA" id="ARBA00010992"/>
    </source>
</evidence>
<feature type="transmembrane region" description="Helical" evidence="8">
    <location>
        <begin position="84"/>
        <end position="104"/>
    </location>
</feature>
<sequence>MLKTFSTYLAGLKLDVYGRRPMLLCSLLVMFLGLVFLTASLSASSLTTLALIGISIYYVGFSIGVGPVCWLYASEIYPTRLRPVLMSLCTVANRICGTVVASTVTTAEGVTGAQGYYGVLAGITAASAVGVWGLVVETKGVELEDMRRVFGAGLGERERRGGARVVDGYGETEGEGIGGIEMEVVGDSGVAEEGRKGRIGRVMDKVLLKGKTKRKRGKKYGRLGDEDEDENEDGEKGGQIDEDDLSDI</sequence>
<dbReference type="SUPFAM" id="SSF103473">
    <property type="entry name" value="MFS general substrate transporter"/>
    <property type="match status" value="1"/>
</dbReference>
<dbReference type="PROSITE" id="PS50850">
    <property type="entry name" value="MFS"/>
    <property type="match status" value="1"/>
</dbReference>
<evidence type="ECO:0000256" key="6">
    <source>
        <dbReference type="ARBA" id="ARBA00023136"/>
    </source>
</evidence>
<dbReference type="PANTHER" id="PTHR48020:SF12">
    <property type="entry name" value="PROTON MYO-INOSITOL COTRANSPORTER"/>
    <property type="match status" value="1"/>
</dbReference>
<dbReference type="InterPro" id="IPR020846">
    <property type="entry name" value="MFS_dom"/>
</dbReference>
<comment type="subcellular location">
    <subcellularLocation>
        <location evidence="1">Membrane</location>
        <topology evidence="1">Multi-pass membrane protein</topology>
    </subcellularLocation>
</comment>
<comment type="caution">
    <text evidence="10">The sequence shown here is derived from an EMBL/GenBank/DDBJ whole genome shotgun (WGS) entry which is preliminary data.</text>
</comment>
<dbReference type="PANTHER" id="PTHR48020">
    <property type="entry name" value="PROTON MYO-INOSITOL COTRANSPORTER"/>
    <property type="match status" value="1"/>
</dbReference>
<evidence type="ECO:0000259" key="9">
    <source>
        <dbReference type="PROSITE" id="PS50850"/>
    </source>
</evidence>
<name>A0A9W7E0G9_9STRA</name>
<proteinExistence type="inferred from homology"/>
<keyword evidence="5 8" id="KW-1133">Transmembrane helix</keyword>
<keyword evidence="3" id="KW-0813">Transport</keyword>
<dbReference type="EMBL" id="BRXZ01002227">
    <property type="protein sequence ID" value="GMH57493.1"/>
    <property type="molecule type" value="Genomic_DNA"/>
</dbReference>
<keyword evidence="4 8" id="KW-0812">Transmembrane</keyword>
<dbReference type="Pfam" id="PF00083">
    <property type="entry name" value="Sugar_tr"/>
    <property type="match status" value="1"/>
</dbReference>
<organism evidence="10 11">
    <name type="scientific">Triparma retinervis</name>
    <dbReference type="NCBI Taxonomy" id="2557542"/>
    <lineage>
        <taxon>Eukaryota</taxon>
        <taxon>Sar</taxon>
        <taxon>Stramenopiles</taxon>
        <taxon>Ochrophyta</taxon>
        <taxon>Bolidophyceae</taxon>
        <taxon>Parmales</taxon>
        <taxon>Triparmaceae</taxon>
        <taxon>Triparma</taxon>
    </lineage>
</organism>
<dbReference type="InterPro" id="IPR050814">
    <property type="entry name" value="Myo-inositol_Transporter"/>
</dbReference>
<dbReference type="AlphaFoldDB" id="A0A9W7E0G9"/>
<evidence type="ECO:0000256" key="3">
    <source>
        <dbReference type="ARBA" id="ARBA00022448"/>
    </source>
</evidence>
<dbReference type="InterPro" id="IPR005828">
    <property type="entry name" value="MFS_sugar_transport-like"/>
</dbReference>
<evidence type="ECO:0000256" key="1">
    <source>
        <dbReference type="ARBA" id="ARBA00004141"/>
    </source>
</evidence>
<evidence type="ECO:0000313" key="10">
    <source>
        <dbReference type="EMBL" id="GMH57493.1"/>
    </source>
</evidence>
<dbReference type="GO" id="GO:0022857">
    <property type="term" value="F:transmembrane transporter activity"/>
    <property type="evidence" value="ECO:0007669"/>
    <property type="project" value="InterPro"/>
</dbReference>
<keyword evidence="11" id="KW-1185">Reference proteome</keyword>
<keyword evidence="6 8" id="KW-0472">Membrane</keyword>
<feature type="transmembrane region" description="Helical" evidence="8">
    <location>
        <begin position="49"/>
        <end position="72"/>
    </location>
</feature>
<evidence type="ECO:0000256" key="8">
    <source>
        <dbReference type="SAM" id="Phobius"/>
    </source>
</evidence>
<protein>
    <recommendedName>
        <fullName evidence="9">Major facilitator superfamily (MFS) profile domain-containing protein</fullName>
    </recommendedName>
</protein>
<feature type="transmembrane region" description="Helical" evidence="8">
    <location>
        <begin position="116"/>
        <end position="136"/>
    </location>
</feature>
<dbReference type="Proteomes" id="UP001165082">
    <property type="component" value="Unassembled WGS sequence"/>
</dbReference>
<feature type="domain" description="Major facilitator superfamily (MFS) profile" evidence="9">
    <location>
        <begin position="1"/>
        <end position="139"/>
    </location>
</feature>
<feature type="transmembrane region" description="Helical" evidence="8">
    <location>
        <begin position="21"/>
        <end position="43"/>
    </location>
</feature>
<evidence type="ECO:0000256" key="7">
    <source>
        <dbReference type="SAM" id="MobiDB-lite"/>
    </source>
</evidence>
<dbReference type="Gene3D" id="1.20.1250.20">
    <property type="entry name" value="MFS general substrate transporter like domains"/>
    <property type="match status" value="1"/>
</dbReference>
<dbReference type="InterPro" id="IPR005829">
    <property type="entry name" value="Sugar_transporter_CS"/>
</dbReference>
<dbReference type="InterPro" id="IPR036259">
    <property type="entry name" value="MFS_trans_sf"/>
</dbReference>
<comment type="similarity">
    <text evidence="2">Belongs to the major facilitator superfamily. Sugar transporter (TC 2.A.1.1) family.</text>
</comment>
<reference evidence="10" key="1">
    <citation type="submission" date="2022-07" db="EMBL/GenBank/DDBJ databases">
        <title>Genome analysis of Parmales, a sister group of diatoms, reveals the evolutionary specialization of diatoms from phago-mixotrophs to photoautotrophs.</title>
        <authorList>
            <person name="Ban H."/>
            <person name="Sato S."/>
            <person name="Yoshikawa S."/>
            <person name="Kazumasa Y."/>
            <person name="Nakamura Y."/>
            <person name="Ichinomiya M."/>
            <person name="Saitoh K."/>
            <person name="Sato N."/>
            <person name="Blanc-Mathieu R."/>
            <person name="Endo H."/>
            <person name="Kuwata A."/>
            <person name="Ogata H."/>
        </authorList>
    </citation>
    <scope>NUCLEOTIDE SEQUENCE</scope>
</reference>
<gene>
    <name evidence="10" type="ORF">TrRE_jg3281</name>
</gene>
<evidence type="ECO:0000256" key="5">
    <source>
        <dbReference type="ARBA" id="ARBA00022989"/>
    </source>
</evidence>
<dbReference type="GO" id="GO:0016020">
    <property type="term" value="C:membrane"/>
    <property type="evidence" value="ECO:0007669"/>
    <property type="project" value="UniProtKB-SubCell"/>
</dbReference>
<evidence type="ECO:0000256" key="4">
    <source>
        <dbReference type="ARBA" id="ARBA00022692"/>
    </source>
</evidence>
<accession>A0A9W7E0G9</accession>
<dbReference type="OrthoDB" id="6339427at2759"/>
<feature type="region of interest" description="Disordered" evidence="7">
    <location>
        <begin position="212"/>
        <end position="248"/>
    </location>
</feature>
<evidence type="ECO:0000313" key="11">
    <source>
        <dbReference type="Proteomes" id="UP001165082"/>
    </source>
</evidence>
<dbReference type="PROSITE" id="PS00216">
    <property type="entry name" value="SUGAR_TRANSPORT_1"/>
    <property type="match status" value="1"/>
</dbReference>